<dbReference type="GO" id="GO:0030170">
    <property type="term" value="F:pyridoxal phosphate binding"/>
    <property type="evidence" value="ECO:0007669"/>
    <property type="project" value="InterPro"/>
</dbReference>
<comment type="subunit">
    <text evidence="3">Homodimer.</text>
</comment>
<dbReference type="Gene3D" id="3.90.1150.10">
    <property type="entry name" value="Aspartate Aminotransferase, domain 1"/>
    <property type="match status" value="1"/>
</dbReference>
<dbReference type="InterPro" id="IPR015421">
    <property type="entry name" value="PyrdxlP-dep_Trfase_major"/>
</dbReference>
<dbReference type="InterPro" id="IPR000796">
    <property type="entry name" value="Asp_trans"/>
</dbReference>
<feature type="domain" description="Aminotransferase class I/classII large" evidence="7">
    <location>
        <begin position="27"/>
        <end position="389"/>
    </location>
</feature>
<dbReference type="PRINTS" id="PR00799">
    <property type="entry name" value="TRANSAMINASE"/>
</dbReference>
<evidence type="ECO:0000313" key="8">
    <source>
        <dbReference type="EMBL" id="RKF12796.1"/>
    </source>
</evidence>
<dbReference type="GO" id="GO:0004838">
    <property type="term" value="F:L-tyrosine-2-oxoglutarate transaminase activity"/>
    <property type="evidence" value="ECO:0007669"/>
    <property type="project" value="TreeGrafter"/>
</dbReference>
<evidence type="ECO:0000313" key="9">
    <source>
        <dbReference type="Proteomes" id="UP000286482"/>
    </source>
</evidence>
<dbReference type="SUPFAM" id="SSF53383">
    <property type="entry name" value="PLP-dependent transferases"/>
    <property type="match status" value="1"/>
</dbReference>
<sequence length="394" mass="42935">MFESLPVAKADPILSLTVAFRQDTRPNKVDLGIGVYRDALGKTPIMKSVSAAQEYLFAQQESKGYVGLAGNESFNIAMQTLLLNNTNAMARAATIQTPGASGGLRLLADLIKQAKPNATVWLSDPSYVNHHPIMEAAGLNVAYYPYFDAQTKQVKEQAMLECLAGLGSDDVVLLHGCCHNPTGADLSKQAWQQIAQLAPKCGFLPFIDIAYQGFGDGLDEDAYGLRLLSEVCDEMLITASCSKNFGLYRERTGMACVISPSIEQAQNAKANLMSLSRKTYTMPPDWGAACVAHILGTERLTANWREELDVMNQRILSLRTTLRDALNQATNSNRFDYIALHKGMFSVTGLTPKQIDCLRDDHAIYMVGDGRMNIAGLLEADVQQVVEAFVAVGA</sequence>
<dbReference type="CDD" id="cd00609">
    <property type="entry name" value="AAT_like"/>
    <property type="match status" value="1"/>
</dbReference>
<dbReference type="InterPro" id="IPR015424">
    <property type="entry name" value="PyrdxlP-dep_Trfase"/>
</dbReference>
<reference evidence="8 9" key="1">
    <citation type="submission" date="2018-09" db="EMBL/GenBank/DDBJ databases">
        <authorList>
            <person name="Wang Z."/>
        </authorList>
    </citation>
    <scope>NUCLEOTIDE SEQUENCE [LARGE SCALE GENOMIC DNA]</scope>
    <source>
        <strain evidence="8 9">ALS 81</strain>
    </source>
</reference>
<dbReference type="PANTHER" id="PTHR11879:SF22">
    <property type="entry name" value="ASPARTATE AMINOTRANSFERASE, MITOCHONDRIAL"/>
    <property type="match status" value="1"/>
</dbReference>
<evidence type="ECO:0000256" key="2">
    <source>
        <dbReference type="ARBA" id="ARBA00007441"/>
    </source>
</evidence>
<dbReference type="GO" id="GO:0033585">
    <property type="term" value="P:L-phenylalanine biosynthetic process from chorismate via phenylpyruvate"/>
    <property type="evidence" value="ECO:0007669"/>
    <property type="project" value="TreeGrafter"/>
</dbReference>
<comment type="cofactor">
    <cofactor evidence="1">
        <name>pyridoxal 5'-phosphate</name>
        <dbReference type="ChEBI" id="CHEBI:597326"/>
    </cofactor>
</comment>
<protein>
    <submittedName>
        <fullName evidence="8">Aspartate/tyrosine/aromatic aminotransferase</fullName>
    </submittedName>
</protein>
<evidence type="ECO:0000256" key="1">
    <source>
        <dbReference type="ARBA" id="ARBA00001933"/>
    </source>
</evidence>
<accession>A0A420E5E5</accession>
<keyword evidence="4 8" id="KW-0032">Aminotransferase</keyword>
<organism evidence="8 9">
    <name type="scientific">Alginatibacterium sediminis</name>
    <dbReference type="NCBI Taxonomy" id="2164068"/>
    <lineage>
        <taxon>Bacteria</taxon>
        <taxon>Pseudomonadati</taxon>
        <taxon>Pseudomonadota</taxon>
        <taxon>Gammaproteobacteria</taxon>
        <taxon>Alteromonadales</taxon>
        <taxon>Alteromonadaceae</taxon>
        <taxon>Alginatibacterium</taxon>
    </lineage>
</organism>
<dbReference type="NCBIfam" id="NF006719">
    <property type="entry name" value="PRK09257.1"/>
    <property type="match status" value="1"/>
</dbReference>
<keyword evidence="9" id="KW-1185">Reference proteome</keyword>
<comment type="similarity">
    <text evidence="2">Belongs to the class-I pyridoxal-phosphate-dependent aminotransferase family.</text>
</comment>
<dbReference type="GO" id="GO:0005829">
    <property type="term" value="C:cytosol"/>
    <property type="evidence" value="ECO:0007669"/>
    <property type="project" value="TreeGrafter"/>
</dbReference>
<gene>
    <name evidence="8" type="ORF">DBZ36_20240</name>
</gene>
<dbReference type="GO" id="GO:0004069">
    <property type="term" value="F:L-aspartate:2-oxoglutarate aminotransferase activity"/>
    <property type="evidence" value="ECO:0007669"/>
    <property type="project" value="TreeGrafter"/>
</dbReference>
<comment type="caution">
    <text evidence="8">The sequence shown here is derived from an EMBL/GenBank/DDBJ whole genome shotgun (WGS) entry which is preliminary data.</text>
</comment>
<dbReference type="OrthoDB" id="9766445at2"/>
<keyword evidence="6" id="KW-0663">Pyridoxal phosphate</keyword>
<dbReference type="AlphaFoldDB" id="A0A420E5E5"/>
<dbReference type="Gene3D" id="3.40.640.10">
    <property type="entry name" value="Type I PLP-dependent aspartate aminotransferase-like (Major domain)"/>
    <property type="match status" value="1"/>
</dbReference>
<name>A0A420E5E5_9ALTE</name>
<proteinExistence type="inferred from homology"/>
<dbReference type="Proteomes" id="UP000286482">
    <property type="component" value="Unassembled WGS sequence"/>
</dbReference>
<dbReference type="GO" id="GO:0042802">
    <property type="term" value="F:identical protein binding"/>
    <property type="evidence" value="ECO:0007669"/>
    <property type="project" value="TreeGrafter"/>
</dbReference>
<evidence type="ECO:0000256" key="6">
    <source>
        <dbReference type="ARBA" id="ARBA00022898"/>
    </source>
</evidence>
<evidence type="ECO:0000256" key="4">
    <source>
        <dbReference type="ARBA" id="ARBA00022576"/>
    </source>
</evidence>
<evidence type="ECO:0000256" key="5">
    <source>
        <dbReference type="ARBA" id="ARBA00022679"/>
    </source>
</evidence>
<evidence type="ECO:0000256" key="3">
    <source>
        <dbReference type="ARBA" id="ARBA00011738"/>
    </source>
</evidence>
<keyword evidence="5 8" id="KW-0808">Transferase</keyword>
<dbReference type="PANTHER" id="PTHR11879">
    <property type="entry name" value="ASPARTATE AMINOTRANSFERASE"/>
    <property type="match status" value="1"/>
</dbReference>
<dbReference type="InterPro" id="IPR004839">
    <property type="entry name" value="Aminotransferase_I/II_large"/>
</dbReference>
<dbReference type="EMBL" id="RAQO01000013">
    <property type="protein sequence ID" value="RKF12796.1"/>
    <property type="molecule type" value="Genomic_DNA"/>
</dbReference>
<evidence type="ECO:0000259" key="7">
    <source>
        <dbReference type="Pfam" id="PF00155"/>
    </source>
</evidence>
<dbReference type="InterPro" id="IPR015422">
    <property type="entry name" value="PyrdxlP-dep_Trfase_small"/>
</dbReference>
<dbReference type="Pfam" id="PF00155">
    <property type="entry name" value="Aminotran_1_2"/>
    <property type="match status" value="1"/>
</dbReference>
<dbReference type="RefSeq" id="WP_120356803.1">
    <property type="nucleotide sequence ID" value="NZ_RAQO01000013.1"/>
</dbReference>